<dbReference type="RefSeq" id="WP_344725985.1">
    <property type="nucleotide sequence ID" value="NZ_BAABBI010000001.1"/>
</dbReference>
<comment type="caution">
    <text evidence="1">The sequence shown here is derived from an EMBL/GenBank/DDBJ whole genome shotgun (WGS) entry which is preliminary data.</text>
</comment>
<evidence type="ECO:0000313" key="2">
    <source>
        <dbReference type="Proteomes" id="UP001501456"/>
    </source>
</evidence>
<protein>
    <recommendedName>
        <fullName evidence="3">Carboxypeptidase-like regulatory domain-containing protein</fullName>
    </recommendedName>
</protein>
<evidence type="ECO:0000313" key="1">
    <source>
        <dbReference type="EMBL" id="GAA3772881.1"/>
    </source>
</evidence>
<dbReference type="EMBL" id="BAABBI010000001">
    <property type="protein sequence ID" value="GAA3772881.1"/>
    <property type="molecule type" value="Genomic_DNA"/>
</dbReference>
<keyword evidence="2" id="KW-1185">Reference proteome</keyword>
<organism evidence="1 2">
    <name type="scientific">Corallibacter vietnamensis</name>
    <dbReference type="NCBI Taxonomy" id="904130"/>
    <lineage>
        <taxon>Bacteria</taxon>
        <taxon>Pseudomonadati</taxon>
        <taxon>Bacteroidota</taxon>
        <taxon>Flavobacteriia</taxon>
        <taxon>Flavobacteriales</taxon>
        <taxon>Flavobacteriaceae</taxon>
        <taxon>Corallibacter</taxon>
    </lineage>
</organism>
<gene>
    <name evidence="1" type="ORF">GCM10022271_01190</name>
</gene>
<proteinExistence type="predicted"/>
<reference evidence="2" key="1">
    <citation type="journal article" date="2019" name="Int. J. Syst. Evol. Microbiol.">
        <title>The Global Catalogue of Microorganisms (GCM) 10K type strain sequencing project: providing services to taxonomists for standard genome sequencing and annotation.</title>
        <authorList>
            <consortium name="The Broad Institute Genomics Platform"/>
            <consortium name="The Broad Institute Genome Sequencing Center for Infectious Disease"/>
            <person name="Wu L."/>
            <person name="Ma J."/>
        </authorList>
    </citation>
    <scope>NUCLEOTIDE SEQUENCE [LARGE SCALE GENOMIC DNA]</scope>
    <source>
        <strain evidence="2">JCM 17525</strain>
    </source>
</reference>
<dbReference type="Proteomes" id="UP001501456">
    <property type="component" value="Unassembled WGS sequence"/>
</dbReference>
<name>A0ABP7GQ17_9FLAO</name>
<accession>A0ABP7GQ17</accession>
<sequence length="264" mass="29687">MQKISFIICLFSLQFFQAQTIELQGKVLTSLDVENIHVYNKTLKKYAITNKLGVFNITVKLNDTLVISSVQHELKSFSVDETMMFEKTLVIALEPLLNNLDEVVVGKVLTGNMLLDVENVDGEPVTSKSLGIPSYQGKPKTQSQRLLSEAVDFNPKLGGSLGGLGVTVSIQPILNAISGRTKKLKNRVVLEERESTMYRIKSRLSKDLFATNTLNENKVMEFFFFVSEEADFLSRTKGKTDVEVLSYLEERLHVFKTNLNQKGQ</sequence>
<evidence type="ECO:0008006" key="3">
    <source>
        <dbReference type="Google" id="ProtNLM"/>
    </source>
</evidence>